<comment type="caution">
    <text evidence="1">The sequence shown here is derived from an EMBL/GenBank/DDBJ whole genome shotgun (WGS) entry which is preliminary data.</text>
</comment>
<proteinExistence type="predicted"/>
<evidence type="ECO:0000313" key="2">
    <source>
        <dbReference type="Proteomes" id="UP001056120"/>
    </source>
</evidence>
<gene>
    <name evidence="1" type="ORF">L1987_57670</name>
</gene>
<reference evidence="1 2" key="2">
    <citation type="journal article" date="2022" name="Mol. Ecol. Resour.">
        <title>The genomes of chicory, endive, great burdock and yacon provide insights into Asteraceae paleo-polyploidization history and plant inulin production.</title>
        <authorList>
            <person name="Fan W."/>
            <person name="Wang S."/>
            <person name="Wang H."/>
            <person name="Wang A."/>
            <person name="Jiang F."/>
            <person name="Liu H."/>
            <person name="Zhao H."/>
            <person name="Xu D."/>
            <person name="Zhang Y."/>
        </authorList>
    </citation>
    <scope>NUCLEOTIDE SEQUENCE [LARGE SCALE GENOMIC DNA]</scope>
    <source>
        <strain evidence="2">cv. Yunnan</strain>
        <tissue evidence="1">Leaves</tissue>
    </source>
</reference>
<dbReference type="Proteomes" id="UP001056120">
    <property type="component" value="Linkage Group LG19"/>
</dbReference>
<protein>
    <submittedName>
        <fullName evidence="1">Uncharacterized protein</fullName>
    </submittedName>
</protein>
<name>A0ACB9DDN1_9ASTR</name>
<accession>A0ACB9DDN1</accession>
<keyword evidence="2" id="KW-1185">Reference proteome</keyword>
<reference evidence="2" key="1">
    <citation type="journal article" date="2022" name="Mol. Ecol. Resour.">
        <title>The genomes of chicory, endive, great burdock and yacon provide insights into Asteraceae palaeo-polyploidization history and plant inulin production.</title>
        <authorList>
            <person name="Fan W."/>
            <person name="Wang S."/>
            <person name="Wang H."/>
            <person name="Wang A."/>
            <person name="Jiang F."/>
            <person name="Liu H."/>
            <person name="Zhao H."/>
            <person name="Xu D."/>
            <person name="Zhang Y."/>
        </authorList>
    </citation>
    <scope>NUCLEOTIDE SEQUENCE [LARGE SCALE GENOMIC DNA]</scope>
    <source>
        <strain evidence="2">cv. Yunnan</strain>
    </source>
</reference>
<organism evidence="1 2">
    <name type="scientific">Smallanthus sonchifolius</name>
    <dbReference type="NCBI Taxonomy" id="185202"/>
    <lineage>
        <taxon>Eukaryota</taxon>
        <taxon>Viridiplantae</taxon>
        <taxon>Streptophyta</taxon>
        <taxon>Embryophyta</taxon>
        <taxon>Tracheophyta</taxon>
        <taxon>Spermatophyta</taxon>
        <taxon>Magnoliopsida</taxon>
        <taxon>eudicotyledons</taxon>
        <taxon>Gunneridae</taxon>
        <taxon>Pentapetalae</taxon>
        <taxon>asterids</taxon>
        <taxon>campanulids</taxon>
        <taxon>Asterales</taxon>
        <taxon>Asteraceae</taxon>
        <taxon>Asteroideae</taxon>
        <taxon>Heliantheae alliance</taxon>
        <taxon>Millerieae</taxon>
        <taxon>Smallanthus</taxon>
    </lineage>
</organism>
<evidence type="ECO:0000313" key="1">
    <source>
        <dbReference type="EMBL" id="KAI3744586.1"/>
    </source>
</evidence>
<dbReference type="EMBL" id="CM042036">
    <property type="protein sequence ID" value="KAI3744586.1"/>
    <property type="molecule type" value="Genomic_DNA"/>
</dbReference>
<sequence>MSGGHYSFRWHMNFSSTRQQTQQIGQIGNSRMGQTGHLTMPPCQDAAAQLNLKSQLLASPRQKTRLVQGSQFHPANTPGQL</sequence>